<gene>
    <name evidence="7" type="ORF">LC0644_0956</name>
</gene>
<dbReference type="PANTHER" id="PTHR30250">
    <property type="entry name" value="PST FAMILY PREDICTED COLANIC ACID TRANSPORTER"/>
    <property type="match status" value="1"/>
</dbReference>
<dbReference type="InterPro" id="IPR050833">
    <property type="entry name" value="Poly_Biosynth_Transport"/>
</dbReference>
<dbReference type="InterPro" id="IPR024923">
    <property type="entry name" value="PG_synth_SpoVB"/>
</dbReference>
<feature type="transmembrane region" description="Helical" evidence="6">
    <location>
        <begin position="438"/>
        <end position="454"/>
    </location>
</feature>
<feature type="transmembrane region" description="Helical" evidence="6">
    <location>
        <begin position="178"/>
        <end position="197"/>
    </location>
</feature>
<evidence type="ECO:0000313" key="8">
    <source>
        <dbReference type="Proteomes" id="UP000032552"/>
    </source>
</evidence>
<feature type="transmembrane region" description="Helical" evidence="6">
    <location>
        <begin position="305"/>
        <end position="325"/>
    </location>
</feature>
<dbReference type="AlphaFoldDB" id="A0A0C9Q927"/>
<dbReference type="GO" id="GO:0005886">
    <property type="term" value="C:plasma membrane"/>
    <property type="evidence" value="ECO:0007669"/>
    <property type="project" value="UniProtKB-SubCell"/>
</dbReference>
<comment type="subcellular location">
    <subcellularLocation>
        <location evidence="1">Cell membrane</location>
        <topology evidence="1">Multi-pass membrane protein</topology>
    </subcellularLocation>
</comment>
<keyword evidence="3 6" id="KW-0812">Transmembrane</keyword>
<feature type="transmembrane region" description="Helical" evidence="6">
    <location>
        <begin position="63"/>
        <end position="81"/>
    </location>
</feature>
<feature type="transmembrane region" description="Helical" evidence="6">
    <location>
        <begin position="346"/>
        <end position="369"/>
    </location>
</feature>
<dbReference type="Pfam" id="PF01943">
    <property type="entry name" value="Polysacc_synt"/>
    <property type="match status" value="1"/>
</dbReference>
<feature type="transmembrane region" description="Helical" evidence="6">
    <location>
        <begin position="203"/>
        <end position="223"/>
    </location>
</feature>
<accession>A0A0C9Q927</accession>
<feature type="transmembrane region" description="Helical" evidence="6">
    <location>
        <begin position="101"/>
        <end position="120"/>
    </location>
</feature>
<keyword evidence="5 6" id="KW-0472">Membrane</keyword>
<comment type="caution">
    <text evidence="7">The sequence shown here is derived from an EMBL/GenBank/DDBJ whole genome shotgun (WGS) entry which is preliminary data.</text>
</comment>
<keyword evidence="2" id="KW-1003">Cell membrane</keyword>
<feature type="transmembrane region" description="Helical" evidence="6">
    <location>
        <begin position="381"/>
        <end position="401"/>
    </location>
</feature>
<dbReference type="PANTHER" id="PTHR30250:SF21">
    <property type="entry name" value="LIPID II FLIPPASE MURJ"/>
    <property type="match status" value="1"/>
</dbReference>
<dbReference type="GeneID" id="57089492"/>
<feature type="transmembrane region" description="Helical" evidence="6">
    <location>
        <begin position="23"/>
        <end position="43"/>
    </location>
</feature>
<dbReference type="Proteomes" id="UP000032552">
    <property type="component" value="Unassembled WGS sequence"/>
</dbReference>
<dbReference type="CDD" id="cd13124">
    <property type="entry name" value="MATE_SpoVB_like"/>
    <property type="match status" value="1"/>
</dbReference>
<feature type="transmembrane region" description="Helical" evidence="6">
    <location>
        <begin position="474"/>
        <end position="496"/>
    </location>
</feature>
<keyword evidence="4 6" id="KW-1133">Transmembrane helix</keyword>
<protein>
    <submittedName>
        <fullName evidence="7">MOP superfamily multidrug/oligosaccharidyl-lipid/polysaccharide flippase transporter</fullName>
    </submittedName>
</protein>
<feature type="transmembrane region" description="Helical" evidence="6">
    <location>
        <begin position="502"/>
        <end position="524"/>
    </location>
</feature>
<feature type="transmembrane region" description="Helical" evidence="6">
    <location>
        <begin position="140"/>
        <end position="157"/>
    </location>
</feature>
<proteinExistence type="predicted"/>
<name>A0A0C9Q927_LACPA</name>
<reference evidence="8" key="1">
    <citation type="submission" date="2014-05" db="EMBL/GenBank/DDBJ databases">
        <title>Whole genome sequencing of Lactobacillus casei NRIC0644.</title>
        <authorList>
            <person name="Atarashi H."/>
            <person name="Yoshida Y."/>
            <person name="Fujimura S."/>
            <person name="Tanaka N."/>
            <person name="Shiwa Y."/>
            <person name="Yoshikawa H."/>
            <person name="Okada S."/>
            <person name="Nakagawa J."/>
        </authorList>
    </citation>
    <scope>NUCLEOTIDE SEQUENCE [LARGE SCALE GENOMIC DNA]</scope>
    <source>
        <strain evidence="8">NRIC0644</strain>
    </source>
</reference>
<evidence type="ECO:0000313" key="7">
    <source>
        <dbReference type="EMBL" id="GAN36367.1"/>
    </source>
</evidence>
<dbReference type="RefSeq" id="WP_003564130.1">
    <property type="nucleotide sequence ID" value="NZ_BAYM01000077.1"/>
</dbReference>
<evidence type="ECO:0000256" key="5">
    <source>
        <dbReference type="ARBA" id="ARBA00023136"/>
    </source>
</evidence>
<organism evidence="7 8">
    <name type="scientific">Lacticaseibacillus paracasei NRIC 0644</name>
    <dbReference type="NCBI Taxonomy" id="1435038"/>
    <lineage>
        <taxon>Bacteria</taxon>
        <taxon>Bacillati</taxon>
        <taxon>Bacillota</taxon>
        <taxon>Bacilli</taxon>
        <taxon>Lactobacillales</taxon>
        <taxon>Lactobacillaceae</taxon>
        <taxon>Lacticaseibacillus</taxon>
    </lineage>
</organism>
<evidence type="ECO:0000256" key="3">
    <source>
        <dbReference type="ARBA" id="ARBA00022692"/>
    </source>
</evidence>
<dbReference type="PIRSF" id="PIRSF038958">
    <property type="entry name" value="PG_synth_SpoVB"/>
    <property type="match status" value="1"/>
</dbReference>
<evidence type="ECO:0000256" key="2">
    <source>
        <dbReference type="ARBA" id="ARBA00022475"/>
    </source>
</evidence>
<dbReference type="EMBL" id="BAYM01000077">
    <property type="protein sequence ID" value="GAN36367.1"/>
    <property type="molecule type" value="Genomic_DNA"/>
</dbReference>
<evidence type="ECO:0000256" key="6">
    <source>
        <dbReference type="SAM" id="Phobius"/>
    </source>
</evidence>
<evidence type="ECO:0000256" key="4">
    <source>
        <dbReference type="ARBA" id="ARBA00022989"/>
    </source>
</evidence>
<evidence type="ECO:0000256" key="1">
    <source>
        <dbReference type="ARBA" id="ARBA00004651"/>
    </source>
</evidence>
<sequence>MENSLGSGNQPQRSDKEKMIRGSAWMTAGSVFSRILGAIYVIPWRIWLGAAFLTANALFTKGYQIYSLFLIISTAGVPGAVSKQVARYNAMGEYKTGMRLFYHGTFAMVLMGIVSCGAMWLLSPLLAAGDARMIPVFRSLAWPLLLIPSLSLIRGFFQGYNEMAPSAISQFIEQVARILYMLVMTYAIMVAGNHSYLSAVIHSTFAAFIGAVFGLGLLVVYFLRQKPRLDALVAQSANSLQISVNEILLDVARQAIPFIIMDSTINIYYIVDQYTFNPMMKAFYLVSEDQLDRFYALFAGNANKLIMIVVSLAVAMAITVVPLLAGAKTRGDVEGLARQITNTLQLFFIVMIPSALGMVAVARPLYVLFYRDMDWLGIRLLQISSLLAIMLGLFTVLAAILQGLFNNRLAIQEMLIGLAVKVIVQWPMIFFFNVYGPVLSTMLGMTVSSLLMLYSTNRMYNIHVRQTIRRGVGILAFSLIMCAVCYLIVNASTLVINPRSQFGAAFVLLIAVGVGVLIYVYLILKTRLADLIIGERISRLRDILHIR</sequence>
<dbReference type="InterPro" id="IPR002797">
    <property type="entry name" value="Polysacc_synth"/>
</dbReference>